<dbReference type="SMART" id="SM00387">
    <property type="entry name" value="HATPase_c"/>
    <property type="match status" value="1"/>
</dbReference>
<name>X1C3L8_9ZZZZ</name>
<evidence type="ECO:0000256" key="4">
    <source>
        <dbReference type="ARBA" id="ARBA00022679"/>
    </source>
</evidence>
<evidence type="ECO:0000256" key="2">
    <source>
        <dbReference type="ARBA" id="ARBA00012438"/>
    </source>
</evidence>
<keyword evidence="4" id="KW-0808">Transferase</keyword>
<evidence type="ECO:0000256" key="1">
    <source>
        <dbReference type="ARBA" id="ARBA00000085"/>
    </source>
</evidence>
<dbReference type="InterPro" id="IPR003594">
    <property type="entry name" value="HATPase_dom"/>
</dbReference>
<dbReference type="AlphaFoldDB" id="X1C3L8"/>
<reference evidence="9" key="1">
    <citation type="journal article" date="2014" name="Front. Microbiol.">
        <title>High frequency of phylogenetically diverse reductive dehalogenase-homologous genes in deep subseafloor sedimentary metagenomes.</title>
        <authorList>
            <person name="Kawai M."/>
            <person name="Futagami T."/>
            <person name="Toyoda A."/>
            <person name="Takaki Y."/>
            <person name="Nishi S."/>
            <person name="Hori S."/>
            <person name="Arai W."/>
            <person name="Tsubouchi T."/>
            <person name="Morono Y."/>
            <person name="Uchiyama I."/>
            <person name="Ito T."/>
            <person name="Fujiyama A."/>
            <person name="Inagaki F."/>
            <person name="Takami H."/>
        </authorList>
    </citation>
    <scope>NUCLEOTIDE SEQUENCE</scope>
    <source>
        <strain evidence="9">Expedition CK06-06</strain>
    </source>
</reference>
<evidence type="ECO:0000256" key="7">
    <source>
        <dbReference type="ARBA" id="ARBA00022840"/>
    </source>
</evidence>
<dbReference type="EC" id="2.7.13.3" evidence="2"/>
<accession>X1C3L8</accession>
<gene>
    <name evidence="9" type="ORF">S01H4_46350</name>
</gene>
<dbReference type="GO" id="GO:0000155">
    <property type="term" value="F:phosphorelay sensor kinase activity"/>
    <property type="evidence" value="ECO:0007669"/>
    <property type="project" value="InterPro"/>
</dbReference>
<evidence type="ECO:0000256" key="5">
    <source>
        <dbReference type="ARBA" id="ARBA00022741"/>
    </source>
</evidence>
<dbReference type="InterPro" id="IPR036890">
    <property type="entry name" value="HATPase_C_sf"/>
</dbReference>
<evidence type="ECO:0000256" key="6">
    <source>
        <dbReference type="ARBA" id="ARBA00022777"/>
    </source>
</evidence>
<feature type="domain" description="Histidine kinase/HSP90-like ATPase" evidence="8">
    <location>
        <begin position="98"/>
        <end position="192"/>
    </location>
</feature>
<dbReference type="GO" id="GO:0046983">
    <property type="term" value="F:protein dimerization activity"/>
    <property type="evidence" value="ECO:0007669"/>
    <property type="project" value="InterPro"/>
</dbReference>
<feature type="non-terminal residue" evidence="9">
    <location>
        <position position="1"/>
    </location>
</feature>
<proteinExistence type="predicted"/>
<dbReference type="PANTHER" id="PTHR24421:SF10">
    <property type="entry name" value="NITRATE_NITRITE SENSOR PROTEIN NARQ"/>
    <property type="match status" value="1"/>
</dbReference>
<evidence type="ECO:0000259" key="8">
    <source>
        <dbReference type="SMART" id="SM00387"/>
    </source>
</evidence>
<evidence type="ECO:0000256" key="3">
    <source>
        <dbReference type="ARBA" id="ARBA00022553"/>
    </source>
</evidence>
<keyword evidence="3" id="KW-0597">Phosphoprotein</keyword>
<dbReference type="Pfam" id="PF07730">
    <property type="entry name" value="HisKA_3"/>
    <property type="match status" value="1"/>
</dbReference>
<keyword evidence="7" id="KW-0067">ATP-binding</keyword>
<sequence>YEIHDGIAQYIAAAIMHLEAYKASLPENTKQNHNISESLRLLQEASRETRHLIAGIRPPALDELGIIDSIEMLVADTRLEINDIDFRHTLQKKRLPAQLEVSLFRISQESLTNIRKHSKANQVHVDLSQDEEGKILLIIRDNGCGFDSTSPSDSCFGLEGIRQRALHYGGSASIQSRPGNGTTVQIEFPASVT</sequence>
<dbReference type="SUPFAM" id="SSF55874">
    <property type="entry name" value="ATPase domain of HSP90 chaperone/DNA topoisomerase II/histidine kinase"/>
    <property type="match status" value="1"/>
</dbReference>
<keyword evidence="5" id="KW-0547">Nucleotide-binding</keyword>
<dbReference type="Pfam" id="PF02518">
    <property type="entry name" value="HATPase_c"/>
    <property type="match status" value="1"/>
</dbReference>
<dbReference type="GO" id="GO:0016020">
    <property type="term" value="C:membrane"/>
    <property type="evidence" value="ECO:0007669"/>
    <property type="project" value="InterPro"/>
</dbReference>
<organism evidence="9">
    <name type="scientific">marine sediment metagenome</name>
    <dbReference type="NCBI Taxonomy" id="412755"/>
    <lineage>
        <taxon>unclassified sequences</taxon>
        <taxon>metagenomes</taxon>
        <taxon>ecological metagenomes</taxon>
    </lineage>
</organism>
<protein>
    <recommendedName>
        <fullName evidence="2">histidine kinase</fullName>
        <ecNumber evidence="2">2.7.13.3</ecNumber>
    </recommendedName>
</protein>
<evidence type="ECO:0000313" key="9">
    <source>
        <dbReference type="EMBL" id="GAG91003.1"/>
    </source>
</evidence>
<dbReference type="InterPro" id="IPR050482">
    <property type="entry name" value="Sensor_HK_TwoCompSys"/>
</dbReference>
<comment type="caution">
    <text evidence="9">The sequence shown here is derived from an EMBL/GenBank/DDBJ whole genome shotgun (WGS) entry which is preliminary data.</text>
</comment>
<dbReference type="Gene3D" id="3.30.565.10">
    <property type="entry name" value="Histidine kinase-like ATPase, C-terminal domain"/>
    <property type="match status" value="1"/>
</dbReference>
<dbReference type="EMBL" id="BART01025891">
    <property type="protein sequence ID" value="GAG91003.1"/>
    <property type="molecule type" value="Genomic_DNA"/>
</dbReference>
<dbReference type="InterPro" id="IPR011712">
    <property type="entry name" value="Sig_transdc_His_kin_sub3_dim/P"/>
</dbReference>
<dbReference type="GO" id="GO:0005524">
    <property type="term" value="F:ATP binding"/>
    <property type="evidence" value="ECO:0007669"/>
    <property type="project" value="UniProtKB-KW"/>
</dbReference>
<dbReference type="PANTHER" id="PTHR24421">
    <property type="entry name" value="NITRATE/NITRITE SENSOR PROTEIN NARX-RELATED"/>
    <property type="match status" value="1"/>
</dbReference>
<comment type="catalytic activity">
    <reaction evidence="1">
        <text>ATP + protein L-histidine = ADP + protein N-phospho-L-histidine.</text>
        <dbReference type="EC" id="2.7.13.3"/>
    </reaction>
</comment>
<dbReference type="CDD" id="cd16917">
    <property type="entry name" value="HATPase_UhpB-NarQ-NarX-like"/>
    <property type="match status" value="1"/>
</dbReference>
<keyword evidence="6" id="KW-0418">Kinase</keyword>